<proteinExistence type="predicted"/>
<sequence>MRLLTVLVLGAIPLLAGGCGIPIAVSAASYAADGMLLLTTDKTGSDHLMSLSTGQDCAMWRVAEGRTMCVDYKPGEENPYRVDRDAPFREVGEGGMVTVYTASHQGGRMLTGEDAGDALKGTPPVATLADVPAAAASTPPAAVASQPAAASTAASAGPRPKARKAAGRTVKPGGSASAARRRP</sequence>
<organism evidence="2 3">
    <name type="scientific">Vineibacter terrae</name>
    <dbReference type="NCBI Taxonomy" id="2586908"/>
    <lineage>
        <taxon>Bacteria</taxon>
        <taxon>Pseudomonadati</taxon>
        <taxon>Pseudomonadota</taxon>
        <taxon>Alphaproteobacteria</taxon>
        <taxon>Hyphomicrobiales</taxon>
        <taxon>Vineibacter</taxon>
    </lineage>
</organism>
<gene>
    <name evidence="2" type="ORF">FHP25_01070</name>
</gene>
<dbReference type="EMBL" id="VDUZ01000001">
    <property type="protein sequence ID" value="TXL82318.1"/>
    <property type="molecule type" value="Genomic_DNA"/>
</dbReference>
<reference evidence="2 3" key="1">
    <citation type="submission" date="2019-06" db="EMBL/GenBank/DDBJ databases">
        <title>New taxonomy in bacterial strain CC-CFT640, isolated from vineyard.</title>
        <authorList>
            <person name="Lin S.-Y."/>
            <person name="Tsai C.-F."/>
            <person name="Young C.-C."/>
        </authorList>
    </citation>
    <scope>NUCLEOTIDE SEQUENCE [LARGE SCALE GENOMIC DNA]</scope>
    <source>
        <strain evidence="2 3">CC-CFT640</strain>
    </source>
</reference>
<evidence type="ECO:0000313" key="2">
    <source>
        <dbReference type="EMBL" id="TXL82318.1"/>
    </source>
</evidence>
<dbReference type="Proteomes" id="UP000321638">
    <property type="component" value="Unassembled WGS sequence"/>
</dbReference>
<feature type="compositionally biased region" description="Low complexity" evidence="1">
    <location>
        <begin position="131"/>
        <end position="156"/>
    </location>
</feature>
<name>A0A5C8PVI1_9HYPH</name>
<accession>A0A5C8PVI1</accession>
<dbReference type="RefSeq" id="WP_178133195.1">
    <property type="nucleotide sequence ID" value="NZ_VDUZ01000001.1"/>
</dbReference>
<keyword evidence="3" id="KW-1185">Reference proteome</keyword>
<dbReference type="PROSITE" id="PS51257">
    <property type="entry name" value="PROKAR_LIPOPROTEIN"/>
    <property type="match status" value="1"/>
</dbReference>
<evidence type="ECO:0000313" key="3">
    <source>
        <dbReference type="Proteomes" id="UP000321638"/>
    </source>
</evidence>
<feature type="region of interest" description="Disordered" evidence="1">
    <location>
        <begin position="131"/>
        <end position="183"/>
    </location>
</feature>
<protein>
    <submittedName>
        <fullName evidence="2">Uncharacterized protein</fullName>
    </submittedName>
</protein>
<dbReference type="AlphaFoldDB" id="A0A5C8PVI1"/>
<evidence type="ECO:0000256" key="1">
    <source>
        <dbReference type="SAM" id="MobiDB-lite"/>
    </source>
</evidence>
<comment type="caution">
    <text evidence="2">The sequence shown here is derived from an EMBL/GenBank/DDBJ whole genome shotgun (WGS) entry which is preliminary data.</text>
</comment>